<evidence type="ECO:0000256" key="4">
    <source>
        <dbReference type="ARBA" id="ARBA00022692"/>
    </source>
</evidence>
<evidence type="ECO:0000259" key="12">
    <source>
        <dbReference type="Pfam" id="PF03717"/>
    </source>
</evidence>
<dbReference type="Pfam" id="PF00905">
    <property type="entry name" value="Transpeptidase"/>
    <property type="match status" value="1"/>
</dbReference>
<dbReference type="PANTHER" id="PTHR30627">
    <property type="entry name" value="PEPTIDOGLYCAN D,D-TRANSPEPTIDASE"/>
    <property type="match status" value="1"/>
</dbReference>
<dbReference type="GO" id="GO:0071555">
    <property type="term" value="P:cell wall organization"/>
    <property type="evidence" value="ECO:0007669"/>
    <property type="project" value="TreeGrafter"/>
</dbReference>
<feature type="domain" description="Penicillin-binding protein transpeptidase" evidence="11">
    <location>
        <begin position="233"/>
        <end position="541"/>
    </location>
</feature>
<dbReference type="AlphaFoldDB" id="A0A1G2M8F4"/>
<organism evidence="13 14">
    <name type="scientific">Candidatus Taylorbacteria bacterium RIFCSPHIGHO2_01_FULL_51_15</name>
    <dbReference type="NCBI Taxonomy" id="1802304"/>
    <lineage>
        <taxon>Bacteria</taxon>
        <taxon>Candidatus Tayloriibacteriota</taxon>
    </lineage>
</organism>
<comment type="caution">
    <text evidence="13">The sequence shown here is derived from an EMBL/GenBank/DDBJ whole genome shotgun (WGS) entry which is preliminary data.</text>
</comment>
<sequence length="570" mass="63429">MYSAFIRLFRKLQNRRALRSAIDPDQIFLDSSNLPRFDRHQFEGRLERPISRRTIMSLGALFLCVILLVLWRTFALQIEGGEQYRARSEENRLRHTLIFGSRGILQDRTGALLAWNVNDPSEPAFTKRAYRKQPGLSHVLGFLKYPSKDKAGFYYQVDFEGQSGIEKYWGEYIAPAHGLKIVETDAYGDVASESVLRPPKDGTNLTLSIDARLQERLYTSMEGLARARGFEGGAAVIMDVRTGELLSLVSFPEYNSQMLTDGRDVEGITRAFQNKGKPFLNRATNGLYTPGSIVKPFIALAALEEGIIAPEKEIVSTGSIAVPNPFNPDKPTIFKDWKAHGPVDMRRAIAVSSDVYFYEIGGGFEDQKGLGIAAIEKYMRMFGFGAEPPGSEFFGEAGVIPNPEWKREYFNGEAWRLGNTYHTTIGQYGFQVTVLQAARAVAAIANGGKLLEPRMLREETPATYSVVPISTSSFEVVREGMLAAVEQGTASGLLLPGVRVAGKTGTAELGTEKKLVNSWVVGFFPYEEPKFAFAIIMEKGPRDNTIGASYVGRELFEWMSVHAKEYLTNE</sequence>
<keyword evidence="8 10" id="KW-0472">Membrane</keyword>
<dbReference type="GO" id="GO:0071972">
    <property type="term" value="F:peptidoglycan L,D-transpeptidase activity"/>
    <property type="evidence" value="ECO:0007669"/>
    <property type="project" value="TreeGrafter"/>
</dbReference>
<evidence type="ECO:0000256" key="2">
    <source>
        <dbReference type="ARBA" id="ARBA00004236"/>
    </source>
</evidence>
<keyword evidence="7 10" id="KW-1133">Transmembrane helix</keyword>
<evidence type="ECO:0000259" key="11">
    <source>
        <dbReference type="Pfam" id="PF00905"/>
    </source>
</evidence>
<evidence type="ECO:0000256" key="1">
    <source>
        <dbReference type="ARBA" id="ARBA00004167"/>
    </source>
</evidence>
<dbReference type="Pfam" id="PF03717">
    <property type="entry name" value="PBP_dimer"/>
    <property type="match status" value="1"/>
</dbReference>
<evidence type="ECO:0000256" key="9">
    <source>
        <dbReference type="ARBA" id="ARBA00023316"/>
    </source>
</evidence>
<dbReference type="InterPro" id="IPR050515">
    <property type="entry name" value="Beta-lactam/transpept"/>
</dbReference>
<dbReference type="SUPFAM" id="SSF56601">
    <property type="entry name" value="beta-lactamase/transpeptidase-like"/>
    <property type="match status" value="1"/>
</dbReference>
<name>A0A1G2M8F4_9BACT</name>
<dbReference type="InterPro" id="IPR012338">
    <property type="entry name" value="Beta-lactam/transpept-like"/>
</dbReference>
<dbReference type="EMBL" id="MHRI01000034">
    <property type="protein sequence ID" value="OHA20196.1"/>
    <property type="molecule type" value="Genomic_DNA"/>
</dbReference>
<dbReference type="InterPro" id="IPR036138">
    <property type="entry name" value="PBP_dimer_sf"/>
</dbReference>
<feature type="transmembrane region" description="Helical" evidence="10">
    <location>
        <begin position="55"/>
        <end position="74"/>
    </location>
</feature>
<evidence type="ECO:0000256" key="6">
    <source>
        <dbReference type="ARBA" id="ARBA00022984"/>
    </source>
</evidence>
<evidence type="ECO:0000313" key="13">
    <source>
        <dbReference type="EMBL" id="OHA20196.1"/>
    </source>
</evidence>
<evidence type="ECO:0000256" key="5">
    <source>
        <dbReference type="ARBA" id="ARBA00022960"/>
    </source>
</evidence>
<reference evidence="13 14" key="1">
    <citation type="journal article" date="2016" name="Nat. Commun.">
        <title>Thousands of microbial genomes shed light on interconnected biogeochemical processes in an aquifer system.</title>
        <authorList>
            <person name="Anantharaman K."/>
            <person name="Brown C.T."/>
            <person name="Hug L.A."/>
            <person name="Sharon I."/>
            <person name="Castelle C.J."/>
            <person name="Probst A.J."/>
            <person name="Thomas B.C."/>
            <person name="Singh A."/>
            <person name="Wilkins M.J."/>
            <person name="Karaoz U."/>
            <person name="Brodie E.L."/>
            <person name="Williams K.H."/>
            <person name="Hubbard S.S."/>
            <person name="Banfield J.F."/>
        </authorList>
    </citation>
    <scope>NUCLEOTIDE SEQUENCE [LARGE SCALE GENOMIC DNA]</scope>
</reference>
<protein>
    <submittedName>
        <fullName evidence="13">Uncharacterized protein</fullName>
    </submittedName>
</protein>
<dbReference type="PANTHER" id="PTHR30627:SF2">
    <property type="entry name" value="PEPTIDOGLYCAN D,D-TRANSPEPTIDASE MRDA"/>
    <property type="match status" value="1"/>
</dbReference>
<dbReference type="Proteomes" id="UP000178121">
    <property type="component" value="Unassembled WGS sequence"/>
</dbReference>
<dbReference type="Gene3D" id="3.90.1310.10">
    <property type="entry name" value="Penicillin-binding protein 2a (Domain 2)"/>
    <property type="match status" value="1"/>
</dbReference>
<evidence type="ECO:0000256" key="3">
    <source>
        <dbReference type="ARBA" id="ARBA00022475"/>
    </source>
</evidence>
<keyword evidence="5" id="KW-0133">Cell shape</keyword>
<keyword evidence="6" id="KW-0573">Peptidoglycan synthesis</keyword>
<proteinExistence type="predicted"/>
<dbReference type="GO" id="GO:0005886">
    <property type="term" value="C:plasma membrane"/>
    <property type="evidence" value="ECO:0007669"/>
    <property type="project" value="TreeGrafter"/>
</dbReference>
<dbReference type="InterPro" id="IPR005311">
    <property type="entry name" value="PBP_dimer"/>
</dbReference>
<feature type="domain" description="Penicillin-binding protein dimerisation" evidence="12">
    <location>
        <begin position="127"/>
        <end position="193"/>
    </location>
</feature>
<accession>A0A1G2M8F4</accession>
<evidence type="ECO:0000313" key="14">
    <source>
        <dbReference type="Proteomes" id="UP000178121"/>
    </source>
</evidence>
<keyword evidence="4 10" id="KW-0812">Transmembrane</keyword>
<keyword evidence="9" id="KW-0961">Cell wall biogenesis/degradation</keyword>
<comment type="subcellular location">
    <subcellularLocation>
        <location evidence="2">Cell membrane</location>
    </subcellularLocation>
    <subcellularLocation>
        <location evidence="1">Membrane</location>
        <topology evidence="1">Single-pass membrane protein</topology>
    </subcellularLocation>
</comment>
<evidence type="ECO:0000256" key="8">
    <source>
        <dbReference type="ARBA" id="ARBA00023136"/>
    </source>
</evidence>
<evidence type="ECO:0000256" key="7">
    <source>
        <dbReference type="ARBA" id="ARBA00022989"/>
    </source>
</evidence>
<dbReference type="InterPro" id="IPR001460">
    <property type="entry name" value="PCN-bd_Tpept"/>
</dbReference>
<evidence type="ECO:0000256" key="10">
    <source>
        <dbReference type="SAM" id="Phobius"/>
    </source>
</evidence>
<dbReference type="Gene3D" id="3.40.710.10">
    <property type="entry name" value="DD-peptidase/beta-lactamase superfamily"/>
    <property type="match status" value="1"/>
</dbReference>
<gene>
    <name evidence="13" type="ORF">A2849_04070</name>
</gene>
<keyword evidence="3" id="KW-1003">Cell membrane</keyword>
<dbReference type="GO" id="GO:0008658">
    <property type="term" value="F:penicillin binding"/>
    <property type="evidence" value="ECO:0007669"/>
    <property type="project" value="InterPro"/>
</dbReference>
<dbReference type="SUPFAM" id="SSF56519">
    <property type="entry name" value="Penicillin binding protein dimerisation domain"/>
    <property type="match status" value="1"/>
</dbReference>